<dbReference type="PANTHER" id="PTHR30408">
    <property type="entry name" value="TYPE-1 RESTRICTION ENZYME ECOKI SPECIFICITY PROTEIN"/>
    <property type="match status" value="1"/>
</dbReference>
<dbReference type="GO" id="GO:0016787">
    <property type="term" value="F:hydrolase activity"/>
    <property type="evidence" value="ECO:0007669"/>
    <property type="project" value="UniProtKB-KW"/>
</dbReference>
<feature type="domain" description="Type I restriction modification DNA specificity" evidence="4">
    <location>
        <begin position="2"/>
        <end position="52"/>
    </location>
</feature>
<reference evidence="5" key="1">
    <citation type="submission" date="2022-05" db="EMBL/GenBank/DDBJ databases">
        <authorList>
            <person name="Colautti A."/>
            <person name="Iacumin L."/>
        </authorList>
    </citation>
    <scope>NUCLEOTIDE SEQUENCE</scope>
    <source>
        <strain evidence="5">DSM 30747</strain>
    </source>
</reference>
<sequence length="223" mass="25302">MGGSTRFNVSQSILSSIEISIPSQNKHEKIADFISHFDKKVQLQQEKIDLLKEQKKGYIQSIFERDLKFKDSNRRYFKEFAMFPLGNHAYVQGGFAFKSSKFQNTGIPIIRISNVQDDTILKNGVCYPDSEMIDKKFLINQGNILIAMSGATTGKTGIYKHSEIAYLNQRIGKFEGKQSFHYPLLYGLLETKLFKDSLQYLIVAGAQPNISPSDIMSITLPFP</sequence>
<keyword evidence="6" id="KW-1185">Reference proteome</keyword>
<keyword evidence="3" id="KW-0238">DNA-binding</keyword>
<dbReference type="GO" id="GO:0009307">
    <property type="term" value="P:DNA restriction-modification system"/>
    <property type="evidence" value="ECO:0007669"/>
    <property type="project" value="UniProtKB-KW"/>
</dbReference>
<dbReference type="EMBL" id="JAMKBI010000005">
    <property type="protein sequence ID" value="MCZ8533365.1"/>
    <property type="molecule type" value="Genomic_DNA"/>
</dbReference>
<keyword evidence="5" id="KW-0255">Endonuclease</keyword>
<comment type="caution">
    <text evidence="5">The sequence shown here is derived from an EMBL/GenBank/DDBJ whole genome shotgun (WGS) entry which is preliminary data.</text>
</comment>
<dbReference type="Proteomes" id="UP001152172">
    <property type="component" value="Unassembled WGS sequence"/>
</dbReference>
<evidence type="ECO:0000256" key="3">
    <source>
        <dbReference type="ARBA" id="ARBA00023125"/>
    </source>
</evidence>
<organism evidence="5 6">
    <name type="scientific">Psychrobacillus psychrodurans</name>
    <dbReference type="NCBI Taxonomy" id="126157"/>
    <lineage>
        <taxon>Bacteria</taxon>
        <taxon>Bacillati</taxon>
        <taxon>Bacillota</taxon>
        <taxon>Bacilli</taxon>
        <taxon>Bacillales</taxon>
        <taxon>Bacillaceae</taxon>
        <taxon>Psychrobacillus</taxon>
    </lineage>
</organism>
<keyword evidence="5" id="KW-0378">Hydrolase</keyword>
<evidence type="ECO:0000259" key="4">
    <source>
        <dbReference type="Pfam" id="PF01420"/>
    </source>
</evidence>
<evidence type="ECO:0000256" key="1">
    <source>
        <dbReference type="ARBA" id="ARBA00010923"/>
    </source>
</evidence>
<evidence type="ECO:0000256" key="2">
    <source>
        <dbReference type="ARBA" id="ARBA00022747"/>
    </source>
</evidence>
<dbReference type="SUPFAM" id="SSF116734">
    <property type="entry name" value="DNA methylase specificity domain"/>
    <property type="match status" value="2"/>
</dbReference>
<dbReference type="CDD" id="cd17278">
    <property type="entry name" value="RMtype1_S_LdeBORF1052P-TRD2-CR2"/>
    <property type="match status" value="1"/>
</dbReference>
<dbReference type="Pfam" id="PF01420">
    <property type="entry name" value="Methylase_S"/>
    <property type="match status" value="2"/>
</dbReference>
<dbReference type="GO" id="GO:0004519">
    <property type="term" value="F:endonuclease activity"/>
    <property type="evidence" value="ECO:0007669"/>
    <property type="project" value="UniProtKB-KW"/>
</dbReference>
<dbReference type="InterPro" id="IPR044946">
    <property type="entry name" value="Restrct_endonuc_typeI_TRD_sf"/>
</dbReference>
<dbReference type="Gene3D" id="3.90.220.20">
    <property type="entry name" value="DNA methylase specificity domains"/>
    <property type="match status" value="2"/>
</dbReference>
<protein>
    <submittedName>
        <fullName evidence="5">Restriction endonuclease subunit S</fullName>
        <ecNumber evidence="5">3.1.21.-</ecNumber>
    </submittedName>
</protein>
<dbReference type="AlphaFoldDB" id="A0A9X3L8W0"/>
<gene>
    <name evidence="5" type="ORF">M9R61_08480</name>
</gene>
<dbReference type="EC" id="3.1.21.-" evidence="5"/>
<feature type="domain" description="Type I restriction modification DNA specificity" evidence="4">
    <location>
        <begin position="79"/>
        <end position="223"/>
    </location>
</feature>
<evidence type="ECO:0000313" key="5">
    <source>
        <dbReference type="EMBL" id="MCZ8533365.1"/>
    </source>
</evidence>
<dbReference type="InterPro" id="IPR000055">
    <property type="entry name" value="Restrct_endonuc_typeI_TRD"/>
</dbReference>
<dbReference type="InterPro" id="IPR052021">
    <property type="entry name" value="Type-I_RS_S_subunit"/>
</dbReference>
<name>A0A9X3L8W0_9BACI</name>
<keyword evidence="5" id="KW-0540">Nuclease</keyword>
<evidence type="ECO:0000313" key="6">
    <source>
        <dbReference type="Proteomes" id="UP001152172"/>
    </source>
</evidence>
<dbReference type="PANTHER" id="PTHR30408:SF12">
    <property type="entry name" value="TYPE I RESTRICTION ENZYME MJAVIII SPECIFICITY SUBUNIT"/>
    <property type="match status" value="1"/>
</dbReference>
<accession>A0A9X3L8W0</accession>
<dbReference type="GO" id="GO:0003677">
    <property type="term" value="F:DNA binding"/>
    <property type="evidence" value="ECO:0007669"/>
    <property type="project" value="UniProtKB-KW"/>
</dbReference>
<comment type="similarity">
    <text evidence="1">Belongs to the type-I restriction system S methylase family.</text>
</comment>
<proteinExistence type="inferred from homology"/>
<keyword evidence="2" id="KW-0680">Restriction system</keyword>